<dbReference type="Proteomes" id="UP000289152">
    <property type="component" value="Unassembled WGS sequence"/>
</dbReference>
<accession>A0A4Q1BH54</accession>
<reference evidence="2 3" key="1">
    <citation type="submission" date="2016-06" db="EMBL/GenBank/DDBJ databases">
        <title>Evolution of pathogenesis and genome organization in the Tremellales.</title>
        <authorList>
            <person name="Cuomo C."/>
            <person name="Litvintseva A."/>
            <person name="Heitman J."/>
            <person name="Chen Y."/>
            <person name="Sun S."/>
            <person name="Springer D."/>
            <person name="Dromer F."/>
            <person name="Young S."/>
            <person name="Zeng Q."/>
            <person name="Chapman S."/>
            <person name="Gujja S."/>
            <person name="Saif S."/>
            <person name="Birren B."/>
        </authorList>
    </citation>
    <scope>NUCLEOTIDE SEQUENCE [LARGE SCALE GENOMIC DNA]</scope>
    <source>
        <strain evidence="2 3">ATCC 28783</strain>
    </source>
</reference>
<dbReference type="OrthoDB" id="2570648at2759"/>
<dbReference type="InParanoid" id="A0A4Q1BH54"/>
<gene>
    <name evidence="2" type="ORF">M231_05830</name>
</gene>
<name>A0A4Q1BH54_TREME</name>
<evidence type="ECO:0000313" key="2">
    <source>
        <dbReference type="EMBL" id="RXK36928.1"/>
    </source>
</evidence>
<keyword evidence="3" id="KW-1185">Reference proteome</keyword>
<protein>
    <submittedName>
        <fullName evidence="2">Uncharacterized protein</fullName>
    </submittedName>
</protein>
<evidence type="ECO:0000256" key="1">
    <source>
        <dbReference type="SAM" id="MobiDB-lite"/>
    </source>
</evidence>
<evidence type="ECO:0000313" key="3">
    <source>
        <dbReference type="Proteomes" id="UP000289152"/>
    </source>
</evidence>
<dbReference type="EMBL" id="SDIL01000083">
    <property type="protein sequence ID" value="RXK36928.1"/>
    <property type="molecule type" value="Genomic_DNA"/>
</dbReference>
<organism evidence="2 3">
    <name type="scientific">Tremella mesenterica</name>
    <name type="common">Jelly fungus</name>
    <dbReference type="NCBI Taxonomy" id="5217"/>
    <lineage>
        <taxon>Eukaryota</taxon>
        <taxon>Fungi</taxon>
        <taxon>Dikarya</taxon>
        <taxon>Basidiomycota</taxon>
        <taxon>Agaricomycotina</taxon>
        <taxon>Tremellomycetes</taxon>
        <taxon>Tremellales</taxon>
        <taxon>Tremellaceae</taxon>
        <taxon>Tremella</taxon>
    </lineage>
</organism>
<sequence length="443" mass="48376">MISPAPTYARVASLSQWSSLFSPQGAFRAPSDQGNTIEHLDLDIRFVPSSYEDIKQGEGIGPLVLPNVCILTLRGGEYCQDSDERMELLLEVLENVRPVEVRWLNAAQEANEQRTYSTVCVHPVIIAAGQRWAAEGVLRKLMVQGGFPCPNLSAPTPFSLTPATTPCPSPGPTRATFGSFTGLSGLSSLPALSTTKPKVIDEAKAHERAERKRLAEYSLKPRFDFAFASWGVEILEWSFEGRFTPTGIHTILSYLFKSLNKFLNDYPLPSLAIISPIPDAIIQDLVHLPEILDMSPEAQDWLHDAVILLTSSKQVHRPFVASTPDTRERVAARLKACLLSGGLIPADFEHAVEEDDDDMEVNDHVMVGEEKGITDGVDIRGSPVSSVGSLPPMGTSTSDEEEDRDMATTPDLGTSIIYGIMGTRKGQVLTRSGSESETSEVRL</sequence>
<dbReference type="VEuPathDB" id="FungiDB:TREMEDRAFT_15540"/>
<comment type="caution">
    <text evidence="2">The sequence shown here is derived from an EMBL/GenBank/DDBJ whole genome shotgun (WGS) entry which is preliminary data.</text>
</comment>
<feature type="compositionally biased region" description="Low complexity" evidence="1">
    <location>
        <begin position="381"/>
        <end position="392"/>
    </location>
</feature>
<dbReference type="AlphaFoldDB" id="A0A4Q1BH54"/>
<proteinExistence type="predicted"/>
<feature type="region of interest" description="Disordered" evidence="1">
    <location>
        <begin position="374"/>
        <end position="415"/>
    </location>
</feature>